<evidence type="ECO:0000313" key="2">
    <source>
        <dbReference type="Proteomes" id="UP000199501"/>
    </source>
</evidence>
<dbReference type="RefSeq" id="WP_091450309.1">
    <property type="nucleotide sequence ID" value="NZ_FMZZ01000005.1"/>
</dbReference>
<protein>
    <submittedName>
        <fullName evidence="1">Uncharacterized protein</fullName>
    </submittedName>
</protein>
<reference evidence="2" key="1">
    <citation type="submission" date="2016-10" db="EMBL/GenBank/DDBJ databases">
        <authorList>
            <person name="Varghese N."/>
            <person name="Submissions S."/>
        </authorList>
    </citation>
    <scope>NUCLEOTIDE SEQUENCE [LARGE SCALE GENOMIC DNA]</scope>
    <source>
        <strain evidence="2">IBRC-M 10403</strain>
    </source>
</reference>
<keyword evidence="2" id="KW-1185">Reference proteome</keyword>
<dbReference type="EMBL" id="FMZZ01000005">
    <property type="protein sequence ID" value="SDC91463.1"/>
    <property type="molecule type" value="Genomic_DNA"/>
</dbReference>
<proteinExistence type="predicted"/>
<sequence>MREAADPVLVRWRGADRAARQSADVLLGEHTDPVAALAWILRVFAEYPGCFAAAARHVGGHWCLVAVMIHKGRPEWMILSGGLSEDATENAVRFFCQTVLTEVSTCP</sequence>
<gene>
    <name evidence="1" type="ORF">SAMN05216174_105280</name>
</gene>
<dbReference type="OrthoDB" id="3473820at2"/>
<organism evidence="1 2">
    <name type="scientific">Actinokineospora iranica</name>
    <dbReference type="NCBI Taxonomy" id="1271860"/>
    <lineage>
        <taxon>Bacteria</taxon>
        <taxon>Bacillati</taxon>
        <taxon>Actinomycetota</taxon>
        <taxon>Actinomycetes</taxon>
        <taxon>Pseudonocardiales</taxon>
        <taxon>Pseudonocardiaceae</taxon>
        <taxon>Actinokineospora</taxon>
    </lineage>
</organism>
<dbReference type="AlphaFoldDB" id="A0A1G6QGL9"/>
<dbReference type="Proteomes" id="UP000199501">
    <property type="component" value="Unassembled WGS sequence"/>
</dbReference>
<evidence type="ECO:0000313" key="1">
    <source>
        <dbReference type="EMBL" id="SDC91463.1"/>
    </source>
</evidence>
<dbReference type="STRING" id="1271860.SAMN05216174_105280"/>
<name>A0A1G6QGL9_9PSEU</name>
<accession>A0A1G6QGL9</accession>